<dbReference type="PIRSF" id="PIRSF002191">
    <property type="entry name" value="Ribosomal_L19"/>
    <property type="match status" value="1"/>
</dbReference>
<dbReference type="HAMAP" id="MF_00402">
    <property type="entry name" value="Ribosomal_bL19"/>
    <property type="match status" value="1"/>
</dbReference>
<evidence type="ECO:0000313" key="7">
    <source>
        <dbReference type="EMBL" id="RKD85156.1"/>
    </source>
</evidence>
<dbReference type="GO" id="GO:0006412">
    <property type="term" value="P:translation"/>
    <property type="evidence" value="ECO:0007669"/>
    <property type="project" value="UniProtKB-UniRule"/>
</dbReference>
<keyword evidence="2 5" id="KW-0689">Ribosomal protein</keyword>
<dbReference type="EMBL" id="RAPN01000006">
    <property type="protein sequence ID" value="RKD85156.1"/>
    <property type="molecule type" value="Genomic_DNA"/>
</dbReference>
<evidence type="ECO:0000256" key="2">
    <source>
        <dbReference type="ARBA" id="ARBA00022980"/>
    </source>
</evidence>
<evidence type="ECO:0000256" key="6">
    <source>
        <dbReference type="RuleBase" id="RU000559"/>
    </source>
</evidence>
<dbReference type="GO" id="GO:0022625">
    <property type="term" value="C:cytosolic large ribosomal subunit"/>
    <property type="evidence" value="ECO:0007669"/>
    <property type="project" value="TreeGrafter"/>
</dbReference>
<keyword evidence="3 5" id="KW-0687">Ribonucleoprotein</keyword>
<dbReference type="PANTHER" id="PTHR15680">
    <property type="entry name" value="RIBOSOMAL PROTEIN L19"/>
    <property type="match status" value="1"/>
</dbReference>
<evidence type="ECO:0000256" key="5">
    <source>
        <dbReference type="HAMAP-Rule" id="MF_00402"/>
    </source>
</evidence>
<comment type="function">
    <text evidence="5 6">This protein is located at the 30S-50S ribosomal subunit interface and may play a role in the structure and function of the aminoacyl-tRNA binding site.</text>
</comment>
<gene>
    <name evidence="5" type="primary">rplS</name>
    <name evidence="7" type="ORF">BC643_4675</name>
</gene>
<comment type="caution">
    <text evidence="7">The sequence shown here is derived from an EMBL/GenBank/DDBJ whole genome shotgun (WGS) entry which is preliminary data.</text>
</comment>
<dbReference type="InterPro" id="IPR001857">
    <property type="entry name" value="Ribosomal_bL19"/>
</dbReference>
<protein>
    <recommendedName>
        <fullName evidence="4 5">Large ribosomal subunit protein bL19</fullName>
    </recommendedName>
</protein>
<dbReference type="PROSITE" id="PS01015">
    <property type="entry name" value="RIBOSOMAL_L19"/>
    <property type="match status" value="1"/>
</dbReference>
<evidence type="ECO:0000256" key="3">
    <source>
        <dbReference type="ARBA" id="ARBA00023274"/>
    </source>
</evidence>
<dbReference type="FunFam" id="2.30.30.790:FF:000001">
    <property type="entry name" value="50S ribosomal protein L19"/>
    <property type="match status" value="1"/>
</dbReference>
<dbReference type="SUPFAM" id="SSF50104">
    <property type="entry name" value="Translation proteins SH3-like domain"/>
    <property type="match status" value="1"/>
</dbReference>
<dbReference type="OrthoDB" id="9803541at2"/>
<name>A0A419VUN6_9BACT</name>
<dbReference type="NCBIfam" id="TIGR01024">
    <property type="entry name" value="rplS_bact"/>
    <property type="match status" value="1"/>
</dbReference>
<sequence length="118" mass="13303">MDLIKVAEQAFATEEQAKQLPEFGAGDTITVHYKIKEGNKERVQDFRGVVIQVKGTGVTKTFTVRKMSGNVGVERIFPMSSPFIDGIDINKKGSVRRKRIFYLRGLTGKKARIKEKRS</sequence>
<evidence type="ECO:0000256" key="4">
    <source>
        <dbReference type="ARBA" id="ARBA00035171"/>
    </source>
</evidence>
<evidence type="ECO:0000313" key="8">
    <source>
        <dbReference type="Proteomes" id="UP000283387"/>
    </source>
</evidence>
<dbReference type="PANTHER" id="PTHR15680:SF9">
    <property type="entry name" value="LARGE RIBOSOMAL SUBUNIT PROTEIN BL19M"/>
    <property type="match status" value="1"/>
</dbReference>
<dbReference type="GO" id="GO:0003735">
    <property type="term" value="F:structural constituent of ribosome"/>
    <property type="evidence" value="ECO:0007669"/>
    <property type="project" value="InterPro"/>
</dbReference>
<proteinExistence type="inferred from homology"/>
<comment type="similarity">
    <text evidence="1 5 6">Belongs to the bacterial ribosomal protein bL19 family.</text>
</comment>
<evidence type="ECO:0000256" key="1">
    <source>
        <dbReference type="ARBA" id="ARBA00005781"/>
    </source>
</evidence>
<dbReference type="PRINTS" id="PR00061">
    <property type="entry name" value="RIBOSOMALL19"/>
</dbReference>
<dbReference type="InterPro" id="IPR038657">
    <property type="entry name" value="Ribosomal_bL19_sf"/>
</dbReference>
<dbReference type="InterPro" id="IPR008991">
    <property type="entry name" value="Translation_prot_SH3-like_sf"/>
</dbReference>
<dbReference type="Proteomes" id="UP000283387">
    <property type="component" value="Unassembled WGS sequence"/>
</dbReference>
<dbReference type="Pfam" id="PF01245">
    <property type="entry name" value="Ribosomal_L19"/>
    <property type="match status" value="1"/>
</dbReference>
<accession>A0A419VUN6</accession>
<keyword evidence="8" id="KW-1185">Reference proteome</keyword>
<dbReference type="Gene3D" id="2.30.30.790">
    <property type="match status" value="1"/>
</dbReference>
<reference evidence="7 8" key="1">
    <citation type="submission" date="2018-09" db="EMBL/GenBank/DDBJ databases">
        <title>Genomic Encyclopedia of Archaeal and Bacterial Type Strains, Phase II (KMG-II): from individual species to whole genera.</title>
        <authorList>
            <person name="Goeker M."/>
        </authorList>
    </citation>
    <scope>NUCLEOTIDE SEQUENCE [LARGE SCALE GENOMIC DNA]</scope>
    <source>
        <strain evidence="7 8">DSM 27148</strain>
    </source>
</reference>
<dbReference type="AlphaFoldDB" id="A0A419VUN6"/>
<dbReference type="InterPro" id="IPR018257">
    <property type="entry name" value="Ribosomal_bL19_CS"/>
</dbReference>
<dbReference type="RefSeq" id="WP_120275833.1">
    <property type="nucleotide sequence ID" value="NZ_RAPN01000006.1"/>
</dbReference>
<organism evidence="7 8">
    <name type="scientific">Mangrovibacterium diazotrophicum</name>
    <dbReference type="NCBI Taxonomy" id="1261403"/>
    <lineage>
        <taxon>Bacteria</taxon>
        <taxon>Pseudomonadati</taxon>
        <taxon>Bacteroidota</taxon>
        <taxon>Bacteroidia</taxon>
        <taxon>Marinilabiliales</taxon>
        <taxon>Prolixibacteraceae</taxon>
        <taxon>Mangrovibacterium</taxon>
    </lineage>
</organism>